<dbReference type="EMBL" id="CP110509">
    <property type="protein sequence ID" value="WMB27887.1"/>
    <property type="molecule type" value="Genomic_DNA"/>
</dbReference>
<name>A0ABY9LG62_9STRE</name>
<proteinExistence type="predicted"/>
<dbReference type="Pfam" id="PF00589">
    <property type="entry name" value="Phage_integrase"/>
    <property type="match status" value="1"/>
</dbReference>
<protein>
    <submittedName>
        <fullName evidence="4">Tyrosine-type recombinase/integrase</fullName>
    </submittedName>
</protein>
<evidence type="ECO:0000259" key="3">
    <source>
        <dbReference type="PROSITE" id="PS51898"/>
    </source>
</evidence>
<dbReference type="Proteomes" id="UP001238096">
    <property type="component" value="Chromosome"/>
</dbReference>
<dbReference type="SUPFAM" id="SSF56349">
    <property type="entry name" value="DNA breaking-rejoining enzymes"/>
    <property type="match status" value="1"/>
</dbReference>
<gene>
    <name evidence="4" type="ORF">N1496_07550</name>
</gene>
<accession>A0ABY9LG62</accession>
<evidence type="ECO:0000313" key="4">
    <source>
        <dbReference type="EMBL" id="WMB27887.1"/>
    </source>
</evidence>
<evidence type="ECO:0000256" key="1">
    <source>
        <dbReference type="ARBA" id="ARBA00023125"/>
    </source>
</evidence>
<reference evidence="5" key="1">
    <citation type="submission" date="2022-10" db="EMBL/GenBank/DDBJ databases">
        <title>Streptococcus didelphis as causative of fatal infections in opossums (Didelphis albiventris).</title>
        <authorList>
            <person name="Breyer G.M."/>
            <person name="Da Silva M.E.R.J."/>
            <person name="Siqueira F.M."/>
        </authorList>
    </citation>
    <scope>NUCLEOTIDE SEQUENCE [LARGE SCALE GENOMIC DNA]</scope>
    <source>
        <strain evidence="5">LBVP101/21</strain>
    </source>
</reference>
<dbReference type="InterPro" id="IPR013762">
    <property type="entry name" value="Integrase-like_cat_sf"/>
</dbReference>
<evidence type="ECO:0000256" key="2">
    <source>
        <dbReference type="ARBA" id="ARBA00023172"/>
    </source>
</evidence>
<dbReference type="PROSITE" id="PS51898">
    <property type="entry name" value="TYR_RECOMBINASE"/>
    <property type="match status" value="1"/>
</dbReference>
<dbReference type="Gene3D" id="1.10.150.130">
    <property type="match status" value="1"/>
</dbReference>
<dbReference type="InterPro" id="IPR002104">
    <property type="entry name" value="Integrase_catalytic"/>
</dbReference>
<sequence>MYQQFINEYGSRVLRNQVSRLNSDVRQAINQARRDGVILVDFTEGVKLVGEKCRKQPEDKYIHSMSDYERMLVHLRSKFDYLKSVSSYLLYFLFKTGMRVGEAMAVCWEDIDWENKLIYTYRRYAGELKSFGKPKTKWSIRYVPVSGDVLNILSYLKRVQKQVLSERGIINLTN</sequence>
<organism evidence="4 5">
    <name type="scientific">Streptococcus didelphis</name>
    <dbReference type="NCBI Taxonomy" id="102886"/>
    <lineage>
        <taxon>Bacteria</taxon>
        <taxon>Bacillati</taxon>
        <taxon>Bacillota</taxon>
        <taxon>Bacilli</taxon>
        <taxon>Lactobacillales</taxon>
        <taxon>Streptococcaceae</taxon>
        <taxon>Streptococcus</taxon>
    </lineage>
</organism>
<keyword evidence="2" id="KW-0233">DNA recombination</keyword>
<feature type="domain" description="Tyr recombinase" evidence="3">
    <location>
        <begin position="57"/>
        <end position="174"/>
    </location>
</feature>
<evidence type="ECO:0000313" key="5">
    <source>
        <dbReference type="Proteomes" id="UP001238096"/>
    </source>
</evidence>
<keyword evidence="1" id="KW-0238">DNA-binding</keyword>
<dbReference type="Gene3D" id="1.10.443.10">
    <property type="entry name" value="Intergrase catalytic core"/>
    <property type="match status" value="1"/>
</dbReference>
<keyword evidence="5" id="KW-1185">Reference proteome</keyword>
<dbReference type="InterPro" id="IPR010998">
    <property type="entry name" value="Integrase_recombinase_N"/>
</dbReference>
<dbReference type="InterPro" id="IPR011010">
    <property type="entry name" value="DNA_brk_join_enz"/>
</dbReference>